<accession>A0A7R9I9K2</accession>
<name>A0A7R9I9K2_9NEOP</name>
<feature type="region of interest" description="Disordered" evidence="1">
    <location>
        <begin position="257"/>
        <end position="287"/>
    </location>
</feature>
<feature type="compositionally biased region" description="Polar residues" evidence="1">
    <location>
        <begin position="1"/>
        <end position="14"/>
    </location>
</feature>
<feature type="region of interest" description="Disordered" evidence="1">
    <location>
        <begin position="352"/>
        <end position="378"/>
    </location>
</feature>
<feature type="compositionally biased region" description="Polar residues" evidence="1">
    <location>
        <begin position="432"/>
        <end position="454"/>
    </location>
</feature>
<feature type="region of interest" description="Disordered" evidence="1">
    <location>
        <begin position="185"/>
        <end position="210"/>
    </location>
</feature>
<protein>
    <recommendedName>
        <fullName evidence="3">Capon-like protein</fullName>
    </recommendedName>
</protein>
<reference evidence="2" key="1">
    <citation type="submission" date="2020-11" db="EMBL/GenBank/DDBJ databases">
        <authorList>
            <person name="Tran Van P."/>
        </authorList>
    </citation>
    <scope>NUCLEOTIDE SEQUENCE</scope>
</reference>
<evidence type="ECO:0008006" key="3">
    <source>
        <dbReference type="Google" id="ProtNLM"/>
    </source>
</evidence>
<feature type="region of interest" description="Disordered" evidence="1">
    <location>
        <begin position="408"/>
        <end position="479"/>
    </location>
</feature>
<evidence type="ECO:0000313" key="2">
    <source>
        <dbReference type="EMBL" id="CAD7452554.1"/>
    </source>
</evidence>
<proteinExistence type="predicted"/>
<feature type="region of interest" description="Disordered" evidence="1">
    <location>
        <begin position="1"/>
        <end position="112"/>
    </location>
</feature>
<dbReference type="EMBL" id="OE000127">
    <property type="protein sequence ID" value="CAD7452554.1"/>
    <property type="molecule type" value="Genomic_DNA"/>
</dbReference>
<feature type="compositionally biased region" description="Low complexity" evidence="1">
    <location>
        <begin position="50"/>
        <end position="71"/>
    </location>
</feature>
<dbReference type="AlphaFoldDB" id="A0A7R9I9K2"/>
<evidence type="ECO:0000256" key="1">
    <source>
        <dbReference type="SAM" id="MobiDB-lite"/>
    </source>
</evidence>
<organism evidence="2">
    <name type="scientific">Timema tahoe</name>
    <dbReference type="NCBI Taxonomy" id="61484"/>
    <lineage>
        <taxon>Eukaryota</taxon>
        <taxon>Metazoa</taxon>
        <taxon>Ecdysozoa</taxon>
        <taxon>Arthropoda</taxon>
        <taxon>Hexapoda</taxon>
        <taxon>Insecta</taxon>
        <taxon>Pterygota</taxon>
        <taxon>Neoptera</taxon>
        <taxon>Polyneoptera</taxon>
        <taxon>Phasmatodea</taxon>
        <taxon>Timematodea</taxon>
        <taxon>Timematoidea</taxon>
        <taxon>Timematidae</taxon>
        <taxon>Timema</taxon>
    </lineage>
</organism>
<gene>
    <name evidence="2" type="ORF">TTEB3V08_LOCUS732</name>
</gene>
<sequence>MSEQPLEPFTTSGGNVRAHNHHQSEHISCDTLPAEDATSLRDTHSDTAVSAQQQQHQHPSAQNQRPLRLDILPPPPSSSSRRSPLSGGETYVSPLMEPLKGSGDSVPSAGTPLSAHHELQLLREQLDQQVQQTQAAVAQVHLLRDQLAAETAARLEAQARTHQLLVHNKELLDHITALVAHLQDQERLQRQRHQQSTNQSPGQPPPHVTMVPQLPILCDPQSPLYLSDYQEAEAIRQQLASQQQALIENLAASSQFMSQIPPSPQQRHSLLQHQNSNPSGLYSSLGYPNTAEQQFQSQLLQRLQALSGYAQPLRQQPYTMLPSGGMYQTLYQQPPVSASQIGYRVSQASSYAGSPVLSHRQQHVPESPSNMADSSEEQPVQFIRPLSQVGTLTTTDGDGRMRVIVPIPANEEQDSSSLTGTNKKQKQNSSSVSPASTVKRQQDQLTSAFSNLKVSGNDERRNGPPFITRSTSEKVPNRSELMSQLTSSDKVTRWFELLQAPLSRPESGFVDCPNEELDVSEGTESLLNRLRIRKRRKILGLRLGRVSTF</sequence>